<dbReference type="SMART" id="SM00982">
    <property type="entry name" value="TRCF"/>
    <property type="match status" value="1"/>
</dbReference>
<dbReference type="PROSITE" id="PS51194">
    <property type="entry name" value="HELICASE_CTER"/>
    <property type="match status" value="1"/>
</dbReference>
<keyword evidence="7 9" id="KW-0238">DNA-binding</keyword>
<dbReference type="InterPro" id="IPR011545">
    <property type="entry name" value="DEAD/DEAH_box_helicase_dom"/>
</dbReference>
<keyword evidence="3 9" id="KW-0227">DNA damage</keyword>
<keyword evidence="4 9" id="KW-0378">Hydrolase</keyword>
<dbReference type="InterPro" id="IPR004576">
    <property type="entry name" value="Mfd"/>
</dbReference>
<keyword evidence="5 13" id="KW-0347">Helicase</keyword>
<dbReference type="InterPro" id="IPR027417">
    <property type="entry name" value="P-loop_NTPase"/>
</dbReference>
<evidence type="ECO:0000256" key="8">
    <source>
        <dbReference type="ARBA" id="ARBA00023204"/>
    </source>
</evidence>
<organism evidence="13 14">
    <name type="scientific">Roseomonas elaeocarpi</name>
    <dbReference type="NCBI Taxonomy" id="907779"/>
    <lineage>
        <taxon>Bacteria</taxon>
        <taxon>Pseudomonadati</taxon>
        <taxon>Pseudomonadota</taxon>
        <taxon>Alphaproteobacteria</taxon>
        <taxon>Acetobacterales</taxon>
        <taxon>Roseomonadaceae</taxon>
        <taxon>Roseomonas</taxon>
    </lineage>
</organism>
<dbReference type="InterPro" id="IPR001650">
    <property type="entry name" value="Helicase_C-like"/>
</dbReference>
<evidence type="ECO:0000256" key="10">
    <source>
        <dbReference type="SAM" id="MobiDB-lite"/>
    </source>
</evidence>
<evidence type="ECO:0000256" key="7">
    <source>
        <dbReference type="ARBA" id="ARBA00023125"/>
    </source>
</evidence>
<feature type="region of interest" description="Disordered" evidence="10">
    <location>
        <begin position="264"/>
        <end position="285"/>
    </location>
</feature>
<evidence type="ECO:0000313" key="14">
    <source>
        <dbReference type="Proteomes" id="UP001589865"/>
    </source>
</evidence>
<keyword evidence="2 9" id="KW-0547">Nucleotide-binding</keyword>
<evidence type="ECO:0000313" key="13">
    <source>
        <dbReference type="EMBL" id="MFC0408423.1"/>
    </source>
</evidence>
<dbReference type="HAMAP" id="MF_00969">
    <property type="entry name" value="TRCF"/>
    <property type="match status" value="1"/>
</dbReference>
<dbReference type="Pfam" id="PF00270">
    <property type="entry name" value="DEAD"/>
    <property type="match status" value="1"/>
</dbReference>
<evidence type="ECO:0000256" key="9">
    <source>
        <dbReference type="HAMAP-Rule" id="MF_00969"/>
    </source>
</evidence>
<dbReference type="Pfam" id="PF17757">
    <property type="entry name" value="UvrB_inter"/>
    <property type="match status" value="1"/>
</dbReference>
<sequence length="1096" mass="118116">MAHRVMEPDARLAAFLLEQAGDGTLLHLARSETRAVRLAAAARWLAPAAEVIHLPAWDCLPYDRIAPSATAMGLRVAALRRLARPAEGTRLVIASLEAAGQRLPAPETLRDEVLCPGDAVEPEALGARLARLGYRDDDRVDEPGEVALHGAMFDIFPPGEGAMPFRLAHAEGRVTAIHRYDPLTQRSTDEADCAVLPPASEWVQAPDDEAARPPGAEHNLPDLVTALTTIFALLPDAAVTAEPGQGERRAARWSEITEAYRIRLSLRPDTEEGEAAAPKPTPPERFFLDEAGWREALGGREVIEAAEDEDEVPALPDFAAEKDPLATFGSLLHEAREAGLRVALCGPARRARRVLEALALPDAPQPVAGWRELLDTAPGSFALIDAADPADCAAAEGFRTATAAAIPLCALRPPRAHPAGEAQAIAAVLAAEAPMQPGDAVIHLDHGLGTLRGIEVVDLDGAATDCLALEFAGGASHLVPPDEMDRLWRYGAEAEGVTLDRMGGSQWRDRRAEVEAELAGTAETLLAAARERQGRKAPVLRPPARAYRDFAARFPHPLTPDQAGAIEAVERDLRSGRPMDRLVCGDVGYGKTEVALRAAAVAALSGKQVAVLAPTTVLARQHLESFRERFRGFGVRVEGLSRLTPAAEAKAVKAGLADGSVRVVVGTQAIAAKGVRFHDLALVIVDEEQRFGTRQKAALQALSREIHTVAMTATPIPRTLQAAVIGLRDLSVIATPPARRQPIRTVLSPADDLLLRQSLQRERRRGGQSFVVCSRIEDIAPMRERLQQLVPELSVIEAHGDLAAEAMDDAMLRFARGEVDVLLSTNIVETGLDVPRANTMLVWRADRFGLSQLHQLRGRVGRGRVRGSILLLTDPAAPPPEATLRRLRTLEAFDRVGAGFSISARDLDLRGAGDLSGDTQTGHMRRIGLALYRHMLDRALAQLRGEAVAEEWSPRLALPVPAGFPEDYVEEESLRTALHMRVAATVRDGDEAALRALREEIEDRFGPPPEAACNLLLLAELRLLCRARGVAELKLGPSAAAARFHGEIPAVEAPLERREDRVLLRRESPDAAAMLRTARALLDALAENGTPQRMAA</sequence>
<dbReference type="InterPro" id="IPR005118">
    <property type="entry name" value="TRCF_C"/>
</dbReference>
<dbReference type="InterPro" id="IPR014001">
    <property type="entry name" value="Helicase_ATP-bd"/>
</dbReference>
<dbReference type="PANTHER" id="PTHR47964:SF1">
    <property type="entry name" value="ATP-DEPENDENT DNA HELICASE HOMOLOG RECG, CHLOROPLASTIC"/>
    <property type="match status" value="1"/>
</dbReference>
<evidence type="ECO:0000256" key="1">
    <source>
        <dbReference type="ARBA" id="ARBA00022490"/>
    </source>
</evidence>
<dbReference type="SUPFAM" id="SSF143517">
    <property type="entry name" value="TRCF domain-like"/>
    <property type="match status" value="1"/>
</dbReference>
<keyword evidence="8 9" id="KW-0234">DNA repair</keyword>
<keyword evidence="6 9" id="KW-0067">ATP-binding</keyword>
<reference evidence="13 14" key="1">
    <citation type="submission" date="2024-09" db="EMBL/GenBank/DDBJ databases">
        <authorList>
            <person name="Sun Q."/>
            <person name="Mori K."/>
        </authorList>
    </citation>
    <scope>NUCLEOTIDE SEQUENCE [LARGE SCALE GENOMIC DNA]</scope>
    <source>
        <strain evidence="13 14">TBRC 5777</strain>
    </source>
</reference>
<dbReference type="SUPFAM" id="SSF52540">
    <property type="entry name" value="P-loop containing nucleoside triphosphate hydrolases"/>
    <property type="match status" value="3"/>
</dbReference>
<evidence type="ECO:0000259" key="11">
    <source>
        <dbReference type="PROSITE" id="PS51192"/>
    </source>
</evidence>
<comment type="similarity">
    <text evidence="9">In the N-terminal section; belongs to the UvrB family.</text>
</comment>
<feature type="domain" description="Helicase ATP-binding" evidence="11">
    <location>
        <begin position="572"/>
        <end position="733"/>
    </location>
</feature>
<dbReference type="Gene3D" id="2.40.10.170">
    <property type="match status" value="1"/>
</dbReference>
<dbReference type="InterPro" id="IPR003711">
    <property type="entry name" value="CarD-like/TRCF_RID"/>
</dbReference>
<dbReference type="Gene3D" id="3.40.50.11180">
    <property type="match status" value="1"/>
</dbReference>
<dbReference type="InterPro" id="IPR047112">
    <property type="entry name" value="RecG/Mfd"/>
</dbReference>
<comment type="function">
    <text evidence="9">Couples transcription and DNA repair by recognizing RNA polymerase (RNAP) stalled at DNA lesions. Mediates ATP-dependent release of RNAP and its truncated transcript from the DNA, and recruitment of nucleotide excision repair machinery to the damaged site.</text>
</comment>
<proteinExistence type="inferred from homology"/>
<comment type="caution">
    <text evidence="13">The sequence shown here is derived from an EMBL/GenBank/DDBJ whole genome shotgun (WGS) entry which is preliminary data.</text>
</comment>
<gene>
    <name evidence="9" type="primary">mfd</name>
    <name evidence="13" type="ORF">ACFFGY_09205</name>
</gene>
<dbReference type="InterPro" id="IPR036101">
    <property type="entry name" value="CarD-like/TRCF_RID_sf"/>
</dbReference>
<accession>A0ABV6JRR2</accession>
<evidence type="ECO:0000256" key="2">
    <source>
        <dbReference type="ARBA" id="ARBA00022741"/>
    </source>
</evidence>
<dbReference type="EMBL" id="JBHLUN010000006">
    <property type="protein sequence ID" value="MFC0408423.1"/>
    <property type="molecule type" value="Genomic_DNA"/>
</dbReference>
<comment type="similarity">
    <text evidence="9">In the C-terminal section; belongs to the helicase family. RecG subfamily.</text>
</comment>
<dbReference type="PROSITE" id="PS51192">
    <property type="entry name" value="HELICASE_ATP_BIND_1"/>
    <property type="match status" value="1"/>
</dbReference>
<keyword evidence="14" id="KW-1185">Reference proteome</keyword>
<dbReference type="RefSeq" id="WP_377044176.1">
    <property type="nucleotide sequence ID" value="NZ_JBHLUN010000006.1"/>
</dbReference>
<dbReference type="Pfam" id="PF02559">
    <property type="entry name" value="CarD_TRCF_RID"/>
    <property type="match status" value="1"/>
</dbReference>
<name>A0ABV6JRR2_9PROT</name>
<keyword evidence="1 9" id="KW-0963">Cytoplasm</keyword>
<dbReference type="EC" id="3.6.4.-" evidence="9"/>
<evidence type="ECO:0000259" key="12">
    <source>
        <dbReference type="PROSITE" id="PS51194"/>
    </source>
</evidence>
<dbReference type="Proteomes" id="UP001589865">
    <property type="component" value="Unassembled WGS sequence"/>
</dbReference>
<dbReference type="GO" id="GO:0004386">
    <property type="term" value="F:helicase activity"/>
    <property type="evidence" value="ECO:0007669"/>
    <property type="project" value="UniProtKB-KW"/>
</dbReference>
<dbReference type="Pfam" id="PF03461">
    <property type="entry name" value="TRCF"/>
    <property type="match status" value="1"/>
</dbReference>
<dbReference type="InterPro" id="IPR041471">
    <property type="entry name" value="UvrB_inter"/>
</dbReference>
<dbReference type="SMART" id="SM00490">
    <property type="entry name" value="HELICc"/>
    <property type="match status" value="1"/>
</dbReference>
<dbReference type="Gene3D" id="3.90.1150.50">
    <property type="entry name" value="Transcription-repair-coupling factor, D7 domain"/>
    <property type="match status" value="1"/>
</dbReference>
<evidence type="ECO:0000256" key="4">
    <source>
        <dbReference type="ARBA" id="ARBA00022801"/>
    </source>
</evidence>
<dbReference type="SMART" id="SM00487">
    <property type="entry name" value="DEXDc"/>
    <property type="match status" value="1"/>
</dbReference>
<dbReference type="SUPFAM" id="SSF141259">
    <property type="entry name" value="CarD-like"/>
    <property type="match status" value="1"/>
</dbReference>
<evidence type="ECO:0000256" key="5">
    <source>
        <dbReference type="ARBA" id="ARBA00022806"/>
    </source>
</evidence>
<dbReference type="PANTHER" id="PTHR47964">
    <property type="entry name" value="ATP-DEPENDENT DNA HELICASE HOMOLOG RECG, CHLOROPLASTIC"/>
    <property type="match status" value="1"/>
</dbReference>
<comment type="subcellular location">
    <subcellularLocation>
        <location evidence="9">Cytoplasm</location>
    </subcellularLocation>
</comment>
<dbReference type="Pfam" id="PF00271">
    <property type="entry name" value="Helicase_C"/>
    <property type="match status" value="1"/>
</dbReference>
<dbReference type="SMART" id="SM01058">
    <property type="entry name" value="CarD_TRCF"/>
    <property type="match status" value="1"/>
</dbReference>
<protein>
    <recommendedName>
        <fullName evidence="9">Transcription-repair-coupling factor</fullName>
        <shortName evidence="9">TRCF</shortName>
        <ecNumber evidence="9">3.6.4.-</ecNumber>
    </recommendedName>
</protein>
<feature type="domain" description="Helicase C-terminal" evidence="12">
    <location>
        <begin position="754"/>
        <end position="908"/>
    </location>
</feature>
<dbReference type="InterPro" id="IPR037235">
    <property type="entry name" value="TRCF-like_C_D7"/>
</dbReference>
<evidence type="ECO:0000256" key="6">
    <source>
        <dbReference type="ARBA" id="ARBA00022840"/>
    </source>
</evidence>
<evidence type="ECO:0000256" key="3">
    <source>
        <dbReference type="ARBA" id="ARBA00022763"/>
    </source>
</evidence>
<dbReference type="Gene3D" id="3.40.50.300">
    <property type="entry name" value="P-loop containing nucleotide triphosphate hydrolases"/>
    <property type="match status" value="2"/>
</dbReference>